<evidence type="ECO:0000313" key="1">
    <source>
        <dbReference type="EMBL" id="KPW93009.1"/>
    </source>
</evidence>
<sequence length="110" mass="12155">LAREEGIAVDGLSASGIPPSRTSSYGSTRYLVGASLLAKRPVQSMAFLRQEYSLREQVRSYGSTRYLVGASLLAKRPVQSMDFLRQEYSLREQVRSYGSTRYLVGASLLA</sequence>
<evidence type="ECO:0000313" key="2">
    <source>
        <dbReference type="Proteomes" id="UP000051335"/>
    </source>
</evidence>
<gene>
    <name evidence="1" type="ORF">ALO75_03497</name>
</gene>
<protein>
    <submittedName>
        <fullName evidence="1">Uncharacterized protein</fullName>
    </submittedName>
</protein>
<name>A0A0P9N605_9PSED</name>
<dbReference type="EMBL" id="LJQC01000812">
    <property type="protein sequence ID" value="KPW93009.1"/>
    <property type="molecule type" value="Genomic_DNA"/>
</dbReference>
<dbReference type="PATRIC" id="fig|317659.3.peg.5467"/>
<dbReference type="AlphaFoldDB" id="A0A0P9N605"/>
<accession>A0A0P9N605</accession>
<keyword evidence="2" id="KW-1185">Reference proteome</keyword>
<feature type="non-terminal residue" evidence="1">
    <location>
        <position position="110"/>
    </location>
</feature>
<dbReference type="Proteomes" id="UP000051335">
    <property type="component" value="Unassembled WGS sequence"/>
</dbReference>
<organism evidence="1 2">
    <name type="scientific">Pseudomonas syringae pv. coryli</name>
    <dbReference type="NCBI Taxonomy" id="317659"/>
    <lineage>
        <taxon>Bacteria</taxon>
        <taxon>Pseudomonadati</taxon>
        <taxon>Pseudomonadota</taxon>
        <taxon>Gammaproteobacteria</taxon>
        <taxon>Pseudomonadales</taxon>
        <taxon>Pseudomonadaceae</taxon>
        <taxon>Pseudomonas</taxon>
    </lineage>
</organism>
<reference evidence="1 2" key="1">
    <citation type="submission" date="2015-09" db="EMBL/GenBank/DDBJ databases">
        <title>Genome announcement of multiple Pseudomonas syringae strains.</title>
        <authorList>
            <person name="Thakur S."/>
            <person name="Wang P.W."/>
            <person name="Gong Y."/>
            <person name="Weir B.S."/>
            <person name="Guttman D.S."/>
        </authorList>
    </citation>
    <scope>NUCLEOTIDE SEQUENCE [LARGE SCALE GENOMIC DNA]</scope>
    <source>
        <strain evidence="1 2">ICMP17001</strain>
    </source>
</reference>
<comment type="caution">
    <text evidence="1">The sequence shown here is derived from an EMBL/GenBank/DDBJ whole genome shotgun (WGS) entry which is preliminary data.</text>
</comment>
<proteinExistence type="predicted"/>
<feature type="non-terminal residue" evidence="1">
    <location>
        <position position="1"/>
    </location>
</feature>